<proteinExistence type="predicted"/>
<organism evidence="3 4">
    <name type="scientific">Pedobacter agri</name>
    <dbReference type="NCBI Taxonomy" id="454586"/>
    <lineage>
        <taxon>Bacteria</taxon>
        <taxon>Pseudomonadati</taxon>
        <taxon>Bacteroidota</taxon>
        <taxon>Sphingobacteriia</taxon>
        <taxon>Sphingobacteriales</taxon>
        <taxon>Sphingobacteriaceae</taxon>
        <taxon>Pedobacter</taxon>
    </lineage>
</organism>
<reference evidence="3" key="1">
    <citation type="submission" date="2022-11" db="EMBL/GenBank/DDBJ databases">
        <authorList>
            <person name="Graham C."/>
            <person name="Newman J.D."/>
        </authorList>
    </citation>
    <scope>NUCLEOTIDE SEQUENCE</scope>
    <source>
        <strain evidence="3">DSM 19486</strain>
    </source>
</reference>
<dbReference type="NCBIfam" id="TIGR02246">
    <property type="entry name" value="SgcJ/EcaC family oxidoreductase"/>
    <property type="match status" value="1"/>
</dbReference>
<dbReference type="InterPro" id="IPR037401">
    <property type="entry name" value="SnoaL-like"/>
</dbReference>
<evidence type="ECO:0000256" key="1">
    <source>
        <dbReference type="SAM" id="SignalP"/>
    </source>
</evidence>
<dbReference type="Pfam" id="PF13474">
    <property type="entry name" value="SnoaL_3"/>
    <property type="match status" value="1"/>
</dbReference>
<dbReference type="Proteomes" id="UP001142592">
    <property type="component" value="Unassembled WGS sequence"/>
</dbReference>
<evidence type="ECO:0000313" key="3">
    <source>
        <dbReference type="EMBL" id="MCX3263564.1"/>
    </source>
</evidence>
<feature type="signal peptide" evidence="1">
    <location>
        <begin position="1"/>
        <end position="18"/>
    </location>
</feature>
<keyword evidence="4" id="KW-1185">Reference proteome</keyword>
<name>A0A9X3I829_9SPHI</name>
<dbReference type="InterPro" id="IPR011944">
    <property type="entry name" value="Steroid_delta5-4_isomerase"/>
</dbReference>
<dbReference type="RefSeq" id="WP_010599975.1">
    <property type="nucleotide sequence ID" value="NZ_JAPJUH010000001.1"/>
</dbReference>
<sequence>MKILSGFLLMICCFSGFAQDKKAQALTLIISKQESDWNKNDINAYVNSFSDDAVLINFLGSFWKGKAEIMKQFQMINECCIKPTQVRLDVLDTRFLNDVSAIIHIKETLTAKEDYLVPGGVIKKGNINYKFITAVFVKEKPAWKVLSMQVTQVVPLPPR</sequence>
<evidence type="ECO:0000259" key="2">
    <source>
        <dbReference type="Pfam" id="PF13474"/>
    </source>
</evidence>
<dbReference type="InterPro" id="IPR032710">
    <property type="entry name" value="NTF2-like_dom_sf"/>
</dbReference>
<dbReference type="AlphaFoldDB" id="A0A9X3I829"/>
<dbReference type="SUPFAM" id="SSF54427">
    <property type="entry name" value="NTF2-like"/>
    <property type="match status" value="1"/>
</dbReference>
<dbReference type="Gene3D" id="3.10.450.50">
    <property type="match status" value="1"/>
</dbReference>
<keyword evidence="1" id="KW-0732">Signal</keyword>
<evidence type="ECO:0000313" key="4">
    <source>
        <dbReference type="Proteomes" id="UP001142592"/>
    </source>
</evidence>
<accession>A0A9X3I829</accession>
<feature type="chain" id="PRO_5040839823" evidence="1">
    <location>
        <begin position="19"/>
        <end position="159"/>
    </location>
</feature>
<gene>
    <name evidence="3" type="ORF">OQZ29_02350</name>
</gene>
<protein>
    <submittedName>
        <fullName evidence="3">SgcJ/EcaC family oxidoreductase</fullName>
    </submittedName>
</protein>
<dbReference type="EMBL" id="JAPJUH010000001">
    <property type="protein sequence ID" value="MCX3263564.1"/>
    <property type="molecule type" value="Genomic_DNA"/>
</dbReference>
<feature type="domain" description="SnoaL-like" evidence="2">
    <location>
        <begin position="39"/>
        <end position="149"/>
    </location>
</feature>
<comment type="caution">
    <text evidence="3">The sequence shown here is derived from an EMBL/GenBank/DDBJ whole genome shotgun (WGS) entry which is preliminary data.</text>
</comment>